<proteinExistence type="predicted"/>
<dbReference type="Proteomes" id="UP001383192">
    <property type="component" value="Unassembled WGS sequence"/>
</dbReference>
<sequence>MDAFPQTSLLDLPPTTHDFLLGCLPPQDLVTFAKVSKKSRELVQDFYRRAYRVQHLLSPYFDADDIVRFCILQHAIGFVISGSSALTFIARETPYPDSDLDVYVDQRWCAVLLHFLESHGYAYQPIVTDTKHQPSDVYQAFEVALSRRAQGDWNGHPGFLGGGQEYFFTQITDVFNFFRDGKKIQIIACSSTPLEVILDFHSTVVMSFVCYSHAVCLFPRSTFVDNFSVVNYHRNVDQKAAREKYRQRGWEMVDEVDALRGLSDRSDTNYFDYRHVADRLCWTIPLNTVCDFVQSDLTNGLLDNYTLNSWRYDYFSNKMNFERLTVRDSQESYCLPRNVWRKVLEEGLPEDINTDRGSVASAFRDLVNKHLRPNRSPDEPREVCRRIVVGAFEEARRRFPLLPMDKLPPLRAGSLTWSCARTLLENLKTPPEISISFKQDKLELFGRISA</sequence>
<dbReference type="PROSITE" id="PS50181">
    <property type="entry name" value="FBOX"/>
    <property type="match status" value="1"/>
</dbReference>
<comment type="caution">
    <text evidence="2">The sequence shown here is derived from an EMBL/GenBank/DDBJ whole genome shotgun (WGS) entry which is preliminary data.</text>
</comment>
<dbReference type="Pfam" id="PF00646">
    <property type="entry name" value="F-box"/>
    <property type="match status" value="1"/>
</dbReference>
<name>A0AAW0CNX9_9AGAR</name>
<protein>
    <recommendedName>
        <fullName evidence="1">F-box domain-containing protein</fullName>
    </recommendedName>
</protein>
<dbReference type="AlphaFoldDB" id="A0AAW0CNX9"/>
<keyword evidence="3" id="KW-1185">Reference proteome</keyword>
<dbReference type="InterPro" id="IPR001810">
    <property type="entry name" value="F-box_dom"/>
</dbReference>
<evidence type="ECO:0000313" key="3">
    <source>
        <dbReference type="Proteomes" id="UP001383192"/>
    </source>
</evidence>
<reference evidence="2 3" key="1">
    <citation type="submission" date="2024-01" db="EMBL/GenBank/DDBJ databases">
        <title>A draft genome for a cacao thread blight-causing isolate of Paramarasmius palmivorus.</title>
        <authorList>
            <person name="Baruah I.K."/>
            <person name="Bukari Y."/>
            <person name="Amoako-Attah I."/>
            <person name="Meinhardt L.W."/>
            <person name="Bailey B.A."/>
            <person name="Cohen S.P."/>
        </authorList>
    </citation>
    <scope>NUCLEOTIDE SEQUENCE [LARGE SCALE GENOMIC DNA]</scope>
    <source>
        <strain evidence="2 3">GH-12</strain>
    </source>
</reference>
<evidence type="ECO:0000259" key="1">
    <source>
        <dbReference type="PROSITE" id="PS50181"/>
    </source>
</evidence>
<accession>A0AAW0CNX9</accession>
<gene>
    <name evidence="2" type="ORF">VNI00_009852</name>
</gene>
<organism evidence="2 3">
    <name type="scientific">Paramarasmius palmivorus</name>
    <dbReference type="NCBI Taxonomy" id="297713"/>
    <lineage>
        <taxon>Eukaryota</taxon>
        <taxon>Fungi</taxon>
        <taxon>Dikarya</taxon>
        <taxon>Basidiomycota</taxon>
        <taxon>Agaricomycotina</taxon>
        <taxon>Agaricomycetes</taxon>
        <taxon>Agaricomycetidae</taxon>
        <taxon>Agaricales</taxon>
        <taxon>Marasmiineae</taxon>
        <taxon>Marasmiaceae</taxon>
        <taxon>Paramarasmius</taxon>
    </lineage>
</organism>
<dbReference type="EMBL" id="JAYKXP010000037">
    <property type="protein sequence ID" value="KAK7040376.1"/>
    <property type="molecule type" value="Genomic_DNA"/>
</dbReference>
<feature type="domain" description="F-box" evidence="1">
    <location>
        <begin position="6"/>
        <end position="54"/>
    </location>
</feature>
<evidence type="ECO:0000313" key="2">
    <source>
        <dbReference type="EMBL" id="KAK7040376.1"/>
    </source>
</evidence>